<comment type="caution">
    <text evidence="3">The sequence shown here is derived from an EMBL/GenBank/DDBJ whole genome shotgun (WGS) entry which is preliminary data.</text>
</comment>
<protein>
    <recommendedName>
        <fullName evidence="5">Ionotropic glutamate receptor C-terminal domain-containing protein</fullName>
    </recommendedName>
</protein>
<dbReference type="Gene3D" id="1.10.287.70">
    <property type="match status" value="1"/>
</dbReference>
<evidence type="ECO:0000256" key="2">
    <source>
        <dbReference type="SAM" id="SignalP"/>
    </source>
</evidence>
<sequence length="404" mass="45534">MAILLRIIVHLCIIEVSPSFSSREQLYEIHNFDGQINSFPSSCHLSISYFGDFLVPPNIQRPYQISKYHMPGVSAQKDIDNADPIFGFSAESATDAVDTSPILIGNLSFSFVTCSSLSQGQLDYWGYVKPFQVPVWYALLGACLLLAILLFGQNYAKYRLGLSWNGLADAMFKSMLDLVLIAFEGTSPSLGVMFKSLASKKIITLWAMVTFVLVNTYKSIVTEETTAPLVSNPPKTFDQLMNGRFRIYSSPITESRPKFLTPQTMTRWRVREGEFDSEIYSRFAKWQIGLPAPLQEVADELFVQSYRMDEVMLDCSDDMRHYCTRFHSRLLKDNHSLFSQVKWGFKNIKAGRIEEVSQVLDSSLISDIVGQCDKTVFVAPANYVSSKGYLLSILGGDSSHINRK</sequence>
<keyword evidence="1" id="KW-0812">Transmembrane</keyword>
<evidence type="ECO:0000313" key="4">
    <source>
        <dbReference type="Proteomes" id="UP000198287"/>
    </source>
</evidence>
<gene>
    <name evidence="3" type="ORF">Fcan01_16903</name>
</gene>
<dbReference type="AlphaFoldDB" id="A0A226DSY4"/>
<proteinExistence type="predicted"/>
<dbReference type="EMBL" id="LNIX01000012">
    <property type="protein sequence ID" value="OXA48329.1"/>
    <property type="molecule type" value="Genomic_DNA"/>
</dbReference>
<organism evidence="3 4">
    <name type="scientific">Folsomia candida</name>
    <name type="common">Springtail</name>
    <dbReference type="NCBI Taxonomy" id="158441"/>
    <lineage>
        <taxon>Eukaryota</taxon>
        <taxon>Metazoa</taxon>
        <taxon>Ecdysozoa</taxon>
        <taxon>Arthropoda</taxon>
        <taxon>Hexapoda</taxon>
        <taxon>Collembola</taxon>
        <taxon>Entomobryomorpha</taxon>
        <taxon>Isotomoidea</taxon>
        <taxon>Isotomidae</taxon>
        <taxon>Proisotominae</taxon>
        <taxon>Folsomia</taxon>
    </lineage>
</organism>
<keyword evidence="4" id="KW-1185">Reference proteome</keyword>
<evidence type="ECO:0008006" key="5">
    <source>
        <dbReference type="Google" id="ProtNLM"/>
    </source>
</evidence>
<evidence type="ECO:0000313" key="3">
    <source>
        <dbReference type="EMBL" id="OXA48329.1"/>
    </source>
</evidence>
<evidence type="ECO:0000256" key="1">
    <source>
        <dbReference type="SAM" id="Phobius"/>
    </source>
</evidence>
<reference evidence="3 4" key="1">
    <citation type="submission" date="2015-12" db="EMBL/GenBank/DDBJ databases">
        <title>The genome of Folsomia candida.</title>
        <authorList>
            <person name="Faddeeva A."/>
            <person name="Derks M.F."/>
            <person name="Anvar Y."/>
            <person name="Smit S."/>
            <person name="Van Straalen N."/>
            <person name="Roelofs D."/>
        </authorList>
    </citation>
    <scope>NUCLEOTIDE SEQUENCE [LARGE SCALE GENOMIC DNA]</scope>
    <source>
        <strain evidence="3 4">VU population</strain>
        <tissue evidence="3">Whole body</tissue>
    </source>
</reference>
<keyword evidence="1" id="KW-1133">Transmembrane helix</keyword>
<feature type="non-terminal residue" evidence="3">
    <location>
        <position position="404"/>
    </location>
</feature>
<feature type="chain" id="PRO_5013211638" description="Ionotropic glutamate receptor C-terminal domain-containing protein" evidence="2">
    <location>
        <begin position="20"/>
        <end position="404"/>
    </location>
</feature>
<accession>A0A226DSY4</accession>
<dbReference type="Proteomes" id="UP000198287">
    <property type="component" value="Unassembled WGS sequence"/>
</dbReference>
<feature type="signal peptide" evidence="2">
    <location>
        <begin position="1"/>
        <end position="19"/>
    </location>
</feature>
<keyword evidence="1" id="KW-0472">Membrane</keyword>
<name>A0A226DSY4_FOLCA</name>
<keyword evidence="2" id="KW-0732">Signal</keyword>
<feature type="transmembrane region" description="Helical" evidence="1">
    <location>
        <begin position="135"/>
        <end position="155"/>
    </location>
</feature>